<comment type="caution">
    <text evidence="1">The sequence shown here is derived from an EMBL/GenBank/DDBJ whole genome shotgun (WGS) entry which is preliminary data.</text>
</comment>
<accession>A0AAN6UJ06</accession>
<evidence type="ECO:0000313" key="2">
    <source>
        <dbReference type="Proteomes" id="UP001304895"/>
    </source>
</evidence>
<dbReference type="EMBL" id="MU853411">
    <property type="protein sequence ID" value="KAK4133624.1"/>
    <property type="molecule type" value="Genomic_DNA"/>
</dbReference>
<reference evidence="1" key="2">
    <citation type="submission" date="2023-05" db="EMBL/GenBank/DDBJ databases">
        <authorList>
            <consortium name="Lawrence Berkeley National Laboratory"/>
            <person name="Steindorff A."/>
            <person name="Hensen N."/>
            <person name="Bonometti L."/>
            <person name="Westerberg I."/>
            <person name="Brannstrom I.O."/>
            <person name="Guillou S."/>
            <person name="Cros-Aarteil S."/>
            <person name="Calhoun S."/>
            <person name="Haridas S."/>
            <person name="Kuo A."/>
            <person name="Mondo S."/>
            <person name="Pangilinan J."/>
            <person name="Riley R."/>
            <person name="Labutti K."/>
            <person name="Andreopoulos B."/>
            <person name="Lipzen A."/>
            <person name="Chen C."/>
            <person name="Yanf M."/>
            <person name="Daum C."/>
            <person name="Ng V."/>
            <person name="Clum A."/>
            <person name="Ohm R."/>
            <person name="Martin F."/>
            <person name="Silar P."/>
            <person name="Natvig D."/>
            <person name="Lalanne C."/>
            <person name="Gautier V."/>
            <person name="Ament-Velasquez S.L."/>
            <person name="Kruys A."/>
            <person name="Hutchinson M.I."/>
            <person name="Powell A.J."/>
            <person name="Barry K."/>
            <person name="Miller A.N."/>
            <person name="Grigoriev I.V."/>
            <person name="Debuchy R."/>
            <person name="Gladieux P."/>
            <person name="Thoren M.H."/>
            <person name="Johannesson H."/>
        </authorList>
    </citation>
    <scope>NUCLEOTIDE SEQUENCE</scope>
    <source>
        <strain evidence="1">CBS 123565</strain>
    </source>
</reference>
<keyword evidence="2" id="KW-1185">Reference proteome</keyword>
<dbReference type="Proteomes" id="UP001304895">
    <property type="component" value="Unassembled WGS sequence"/>
</dbReference>
<proteinExistence type="predicted"/>
<protein>
    <submittedName>
        <fullName evidence="1">Uncharacterized protein</fullName>
    </submittedName>
</protein>
<dbReference type="AlphaFoldDB" id="A0AAN6UJ06"/>
<gene>
    <name evidence="1" type="ORF">BT67DRAFT_38403</name>
</gene>
<reference evidence="1" key="1">
    <citation type="journal article" date="2023" name="Mol. Phylogenet. Evol.">
        <title>Genome-scale phylogeny and comparative genomics of the fungal order Sordariales.</title>
        <authorList>
            <person name="Hensen N."/>
            <person name="Bonometti L."/>
            <person name="Westerberg I."/>
            <person name="Brannstrom I.O."/>
            <person name="Guillou S."/>
            <person name="Cros-Aarteil S."/>
            <person name="Calhoun S."/>
            <person name="Haridas S."/>
            <person name="Kuo A."/>
            <person name="Mondo S."/>
            <person name="Pangilinan J."/>
            <person name="Riley R."/>
            <person name="LaButti K."/>
            <person name="Andreopoulos B."/>
            <person name="Lipzen A."/>
            <person name="Chen C."/>
            <person name="Yan M."/>
            <person name="Daum C."/>
            <person name="Ng V."/>
            <person name="Clum A."/>
            <person name="Steindorff A."/>
            <person name="Ohm R.A."/>
            <person name="Martin F."/>
            <person name="Silar P."/>
            <person name="Natvig D.O."/>
            <person name="Lalanne C."/>
            <person name="Gautier V."/>
            <person name="Ament-Velasquez S.L."/>
            <person name="Kruys A."/>
            <person name="Hutchinson M.I."/>
            <person name="Powell A.J."/>
            <person name="Barry K."/>
            <person name="Miller A.N."/>
            <person name="Grigoriev I.V."/>
            <person name="Debuchy R."/>
            <person name="Gladieux P."/>
            <person name="Hiltunen Thoren M."/>
            <person name="Johannesson H."/>
        </authorList>
    </citation>
    <scope>NUCLEOTIDE SEQUENCE</scope>
    <source>
        <strain evidence="1">CBS 123565</strain>
    </source>
</reference>
<evidence type="ECO:0000313" key="1">
    <source>
        <dbReference type="EMBL" id="KAK4133624.1"/>
    </source>
</evidence>
<sequence>MAIHAIGREAHGAAEGMAKKTPRKIAGTRFWMRAPPGQGALPGLHGVPGNPLSGSRGIFRLAGIDLRHASAMGMSEGLGRIQVSQFDHGGGAAGTRVSGAAYYRYLFRQAISMARMQPCWRPPSVMSDLPRQPKLPLPLLSRASADAGR</sequence>
<organism evidence="1 2">
    <name type="scientific">Trichocladium antarcticum</name>
    <dbReference type="NCBI Taxonomy" id="1450529"/>
    <lineage>
        <taxon>Eukaryota</taxon>
        <taxon>Fungi</taxon>
        <taxon>Dikarya</taxon>
        <taxon>Ascomycota</taxon>
        <taxon>Pezizomycotina</taxon>
        <taxon>Sordariomycetes</taxon>
        <taxon>Sordariomycetidae</taxon>
        <taxon>Sordariales</taxon>
        <taxon>Chaetomiaceae</taxon>
        <taxon>Trichocladium</taxon>
    </lineage>
</organism>
<name>A0AAN6UJ06_9PEZI</name>